<evidence type="ECO:0000313" key="1">
    <source>
        <dbReference type="EMBL" id="MDR6555405.1"/>
    </source>
</evidence>
<dbReference type="Proteomes" id="UP001267290">
    <property type="component" value="Unassembled WGS sequence"/>
</dbReference>
<accession>A0ABU1P6M9</accession>
<proteinExistence type="predicted"/>
<keyword evidence="2" id="KW-1185">Reference proteome</keyword>
<evidence type="ECO:0000313" key="2">
    <source>
        <dbReference type="Proteomes" id="UP001267290"/>
    </source>
</evidence>
<reference evidence="1 2" key="1">
    <citation type="submission" date="2023-07" db="EMBL/GenBank/DDBJ databases">
        <title>Sorghum-associated microbial communities from plants grown in Nebraska, USA.</title>
        <authorList>
            <person name="Schachtman D."/>
        </authorList>
    </citation>
    <scope>NUCLEOTIDE SEQUENCE [LARGE SCALE GENOMIC DNA]</scope>
    <source>
        <strain evidence="1 2">CC258</strain>
    </source>
</reference>
<dbReference type="EMBL" id="JAVDSB010000029">
    <property type="protein sequence ID" value="MDR6555405.1"/>
    <property type="molecule type" value="Genomic_DNA"/>
</dbReference>
<sequence length="68" mass="7556">MGEEHFGAPFYVGSGGANSSKRRNMTAETSIIARSGEQTRLKGRNDCLRGRYLLAQLLISTILTLRRQ</sequence>
<comment type="caution">
    <text evidence="1">The sequence shown here is derived from an EMBL/GenBank/DDBJ whole genome shotgun (WGS) entry which is preliminary data.</text>
</comment>
<gene>
    <name evidence="1" type="ORF">J2736_006667</name>
</gene>
<name>A0ABU1P6M9_9BACL</name>
<organism evidence="1 2">
    <name type="scientific">Paenibacillus qinlingensis</name>
    <dbReference type="NCBI Taxonomy" id="1837343"/>
    <lineage>
        <taxon>Bacteria</taxon>
        <taxon>Bacillati</taxon>
        <taxon>Bacillota</taxon>
        <taxon>Bacilli</taxon>
        <taxon>Bacillales</taxon>
        <taxon>Paenibacillaceae</taxon>
        <taxon>Paenibacillus</taxon>
    </lineage>
</organism>
<protein>
    <submittedName>
        <fullName evidence="1">Uncharacterized protein</fullName>
    </submittedName>
</protein>